<comment type="caution">
    <text evidence="1">The sequence shown here is derived from an EMBL/GenBank/DDBJ whole genome shotgun (WGS) entry which is preliminary data.</text>
</comment>
<protein>
    <submittedName>
        <fullName evidence="1">Uncharacterized protein</fullName>
    </submittedName>
</protein>
<name>A0A9Q9SJN4_9BURK</name>
<proteinExistence type="predicted"/>
<gene>
    <name evidence="1" type="ORF">BAR24066_03421</name>
</gene>
<accession>A0A9Q9SJN4</accession>
<reference evidence="1 2" key="1">
    <citation type="submission" date="2019-09" db="EMBL/GenBank/DDBJ databases">
        <authorList>
            <person name="Depoorter E."/>
        </authorList>
    </citation>
    <scope>NUCLEOTIDE SEQUENCE [LARGE SCALE GENOMIC DNA]</scope>
    <source>
        <strain evidence="1">LMG 24066</strain>
    </source>
</reference>
<evidence type="ECO:0000313" key="1">
    <source>
        <dbReference type="EMBL" id="VWB73000.1"/>
    </source>
</evidence>
<sequence length="227" mass="26176">MRHTSRRSFRHALVGRWQSIPTNGPIEIGRRNIVAILRSHSYVHWNYFLALEEDLDRLSRFVDLAAGNDATYSIEIARLLLGASSEVDVVLKQLCRKHNPESTAESINAYFGVISQACSNFIAFEVQIPRYGLTLHPWIDWAERHPPIWWQDHNKVKHHRDVHFSKANLKNCINSVAALFVAVLHLYEEPGRNGELLQLPRLLNVGDQHFRGTNVGRYGNSFKYEVR</sequence>
<dbReference type="EMBL" id="CABVPX010000013">
    <property type="protein sequence ID" value="VWB73000.1"/>
    <property type="molecule type" value="Genomic_DNA"/>
</dbReference>
<dbReference type="Proteomes" id="UP000494172">
    <property type="component" value="Unassembled WGS sequence"/>
</dbReference>
<evidence type="ECO:0000313" key="2">
    <source>
        <dbReference type="Proteomes" id="UP000494172"/>
    </source>
</evidence>
<organism evidence="1 2">
    <name type="scientific">Burkholderia arboris</name>
    <dbReference type="NCBI Taxonomy" id="488730"/>
    <lineage>
        <taxon>Bacteria</taxon>
        <taxon>Pseudomonadati</taxon>
        <taxon>Pseudomonadota</taxon>
        <taxon>Betaproteobacteria</taxon>
        <taxon>Burkholderiales</taxon>
        <taxon>Burkholderiaceae</taxon>
        <taxon>Burkholderia</taxon>
        <taxon>Burkholderia cepacia complex</taxon>
    </lineage>
</organism>
<dbReference type="AlphaFoldDB" id="A0A9Q9SJN4"/>